<evidence type="ECO:0000313" key="8">
    <source>
        <dbReference type="EMBL" id="KAH0566350.1"/>
    </source>
</evidence>
<dbReference type="AlphaFoldDB" id="A0A9P8LI53"/>
<dbReference type="Gene3D" id="3.40.50.1820">
    <property type="entry name" value="alpha/beta hydrolase"/>
    <property type="match status" value="1"/>
</dbReference>
<dbReference type="PROSITE" id="PS00131">
    <property type="entry name" value="CARBOXYPEPT_SER_SER"/>
    <property type="match status" value="1"/>
</dbReference>
<evidence type="ECO:0000256" key="2">
    <source>
        <dbReference type="ARBA" id="ARBA00022645"/>
    </source>
</evidence>
<evidence type="ECO:0000256" key="3">
    <source>
        <dbReference type="ARBA" id="ARBA00022670"/>
    </source>
</evidence>
<dbReference type="SUPFAM" id="SSF53474">
    <property type="entry name" value="alpha/beta-Hydrolases"/>
    <property type="match status" value="1"/>
</dbReference>
<dbReference type="InterPro" id="IPR001563">
    <property type="entry name" value="Peptidase_S10"/>
</dbReference>
<dbReference type="InterPro" id="IPR033124">
    <property type="entry name" value="Ser_caboxypep_his_AS"/>
</dbReference>
<accession>A0A9P8LI53</accession>
<dbReference type="GO" id="GO:0006508">
    <property type="term" value="P:proteolysis"/>
    <property type="evidence" value="ECO:0007669"/>
    <property type="project" value="UniProtKB-KW"/>
</dbReference>
<dbReference type="PANTHER" id="PTHR11802:SF479">
    <property type="entry name" value="CARBOXYPEPTIDASE"/>
    <property type="match status" value="1"/>
</dbReference>
<comment type="caution">
    <text evidence="8">The sequence shown here is derived from an EMBL/GenBank/DDBJ whole genome shotgun (WGS) entry which is preliminary data.</text>
</comment>
<evidence type="ECO:0000256" key="6">
    <source>
        <dbReference type="ARBA" id="ARBA00023180"/>
    </source>
</evidence>
<protein>
    <recommendedName>
        <fullName evidence="7">Carboxypeptidase</fullName>
        <ecNumber evidence="7">3.4.16.-</ecNumber>
    </recommendedName>
</protein>
<organism evidence="8 9">
    <name type="scientific">Trichoglossum hirsutum</name>
    <dbReference type="NCBI Taxonomy" id="265104"/>
    <lineage>
        <taxon>Eukaryota</taxon>
        <taxon>Fungi</taxon>
        <taxon>Dikarya</taxon>
        <taxon>Ascomycota</taxon>
        <taxon>Pezizomycotina</taxon>
        <taxon>Geoglossomycetes</taxon>
        <taxon>Geoglossales</taxon>
        <taxon>Geoglossaceae</taxon>
        <taxon>Trichoglossum</taxon>
    </lineage>
</organism>
<keyword evidence="6" id="KW-0325">Glycoprotein</keyword>
<dbReference type="Proteomes" id="UP000750711">
    <property type="component" value="Unassembled WGS sequence"/>
</dbReference>
<sequence length="582" mass="63248">MKASLLSAILLFSLALAKEGGVCFSNGLQGTCQKVANCNWGFTVTGACPNDPADVKCCLSKDCKNPDTGTGGTCLDSDRITCGNGGGYIKGQCPGSATVQCCVNEFLVDGTAIPDVDFDIGESYAGLLPVSSNPGENRKLYFWFFPSENPLAGDEITIWLNGGPGCSSLEGLLQENGPFLWQYGTFRPVKNPFSWVKLTNMVWVEQPVGTGFSQGTPDAKSEDDVASQFLGFFKNFVDTFSLHGRKVYITGESYAGYYIPYIANAMLSSHDTNHYRVSGILMYDPVIGSDALQTQIPSAAFANYWNPLLDLDPPFLANIRSRAASCGYTSYMDKYLAFPPPGPFPAPPSLTAGCRIWEDIAAAAQIKNPCFNRYHIVTTCPLLWDVLGFPGSDEYLPDGAEIYFNRQDVQKAIKAPQTTWKECVDGVFVGNGDTSMPSASTVLPSVIERLGRTIIGQGLLDYVVMANGTLLAIQSMKWNGKQGFSARPSEPLIVPELPGLELGERAGFGIMGEWRTERNLTYSSVHLAGHMVPQYAPSASYRHVEYLLGRISDLSDTRPFTTAGKSFNSEVMAVLAPEYYIN</sequence>
<feature type="chain" id="PRO_5040535704" description="Carboxypeptidase" evidence="7">
    <location>
        <begin position="18"/>
        <end position="582"/>
    </location>
</feature>
<dbReference type="GO" id="GO:0004185">
    <property type="term" value="F:serine-type carboxypeptidase activity"/>
    <property type="evidence" value="ECO:0007669"/>
    <property type="project" value="UniProtKB-UniRule"/>
</dbReference>
<keyword evidence="4 7" id="KW-0732">Signal</keyword>
<gene>
    <name evidence="8" type="ORF">GP486_000256</name>
</gene>
<evidence type="ECO:0000256" key="1">
    <source>
        <dbReference type="ARBA" id="ARBA00009431"/>
    </source>
</evidence>
<keyword evidence="3 7" id="KW-0645">Protease</keyword>
<dbReference type="Pfam" id="PF00450">
    <property type="entry name" value="Peptidase_S10"/>
    <property type="match status" value="1"/>
</dbReference>
<keyword evidence="5 7" id="KW-0378">Hydrolase</keyword>
<dbReference type="InterPro" id="IPR018202">
    <property type="entry name" value="Ser_caboxypep_ser_AS"/>
</dbReference>
<keyword evidence="9" id="KW-1185">Reference proteome</keyword>
<dbReference type="FunFam" id="3.40.50.1820:FF:000118">
    <property type="entry name" value="Carboxypeptidase"/>
    <property type="match status" value="1"/>
</dbReference>
<evidence type="ECO:0000313" key="9">
    <source>
        <dbReference type="Proteomes" id="UP000750711"/>
    </source>
</evidence>
<dbReference type="PANTHER" id="PTHR11802">
    <property type="entry name" value="SERINE PROTEASE FAMILY S10 SERINE CARBOXYPEPTIDASE"/>
    <property type="match status" value="1"/>
</dbReference>
<evidence type="ECO:0000256" key="7">
    <source>
        <dbReference type="RuleBase" id="RU361156"/>
    </source>
</evidence>
<keyword evidence="2 7" id="KW-0121">Carboxypeptidase</keyword>
<dbReference type="EC" id="3.4.16.-" evidence="7"/>
<reference evidence="8" key="1">
    <citation type="submission" date="2021-03" db="EMBL/GenBank/DDBJ databases">
        <title>Comparative genomics and phylogenomic investigation of the class Geoglossomycetes provide insights into ecological specialization and systematics.</title>
        <authorList>
            <person name="Melie T."/>
            <person name="Pirro S."/>
            <person name="Miller A.N."/>
            <person name="Quandt A."/>
        </authorList>
    </citation>
    <scope>NUCLEOTIDE SEQUENCE</scope>
    <source>
        <strain evidence="8">CAQ_001_2017</strain>
    </source>
</reference>
<dbReference type="PRINTS" id="PR00724">
    <property type="entry name" value="CRBOXYPTASEC"/>
</dbReference>
<name>A0A9P8LI53_9PEZI</name>
<evidence type="ECO:0000256" key="4">
    <source>
        <dbReference type="ARBA" id="ARBA00022729"/>
    </source>
</evidence>
<comment type="similarity">
    <text evidence="1 7">Belongs to the peptidase S10 family.</text>
</comment>
<dbReference type="EMBL" id="JAGHQM010000014">
    <property type="protein sequence ID" value="KAH0566350.1"/>
    <property type="molecule type" value="Genomic_DNA"/>
</dbReference>
<dbReference type="PROSITE" id="PS00560">
    <property type="entry name" value="CARBOXYPEPT_SER_HIS"/>
    <property type="match status" value="1"/>
</dbReference>
<evidence type="ECO:0000256" key="5">
    <source>
        <dbReference type="ARBA" id="ARBA00022801"/>
    </source>
</evidence>
<dbReference type="InterPro" id="IPR029058">
    <property type="entry name" value="AB_hydrolase_fold"/>
</dbReference>
<feature type="signal peptide" evidence="7">
    <location>
        <begin position="1"/>
        <end position="17"/>
    </location>
</feature>
<proteinExistence type="inferred from homology"/>